<comment type="caution">
    <text evidence="6">The sequence shown here is derived from an EMBL/GenBank/DDBJ whole genome shotgun (WGS) entry which is preliminary data.</text>
</comment>
<evidence type="ECO:0000313" key="7">
    <source>
        <dbReference type="Proteomes" id="UP000030475"/>
    </source>
</evidence>
<dbReference type="RefSeq" id="WP_004542593.1">
    <property type="nucleotide sequence ID" value="NZ_CM007659.1"/>
</dbReference>
<dbReference type="InterPro" id="IPR003856">
    <property type="entry name" value="LPS_length_determ_N"/>
</dbReference>
<accession>A0A095Q2X3</accession>
<organism evidence="6 7">
    <name type="scientific">Burkholderia pseudomallei</name>
    <name type="common">Pseudomonas pseudomallei</name>
    <dbReference type="NCBI Taxonomy" id="28450"/>
    <lineage>
        <taxon>Bacteria</taxon>
        <taxon>Pseudomonadati</taxon>
        <taxon>Pseudomonadota</taxon>
        <taxon>Betaproteobacteria</taxon>
        <taxon>Burkholderiales</taxon>
        <taxon>Burkholderiaceae</taxon>
        <taxon>Burkholderia</taxon>
        <taxon>pseudomallei group</taxon>
    </lineage>
</organism>
<protein>
    <submittedName>
        <fullName evidence="6">Chain length determinant family protein</fullName>
    </submittedName>
</protein>
<dbReference type="PANTHER" id="PTHR32309:SF13">
    <property type="entry name" value="FERRIC ENTEROBACTIN TRANSPORT PROTEIN FEPE"/>
    <property type="match status" value="1"/>
</dbReference>
<evidence type="ECO:0000256" key="5">
    <source>
        <dbReference type="ARBA" id="ARBA00023136"/>
    </source>
</evidence>
<dbReference type="AlphaFoldDB" id="A0A095Q2X3"/>
<dbReference type="GO" id="GO:0005886">
    <property type="term" value="C:plasma membrane"/>
    <property type="evidence" value="ECO:0007669"/>
    <property type="project" value="UniProtKB-SubCell"/>
</dbReference>
<comment type="subcellular location">
    <subcellularLocation>
        <location evidence="1">Cell membrane</location>
        <topology evidence="1">Multi-pass membrane protein</topology>
    </subcellularLocation>
</comment>
<sequence length="405" mass="43152">MAELETGGDGPADGGQSAPVGPALSRADVLIALGHGKGLIARIVAATVLLGIALALVLPPIYQASTVLLPPDESRGLFGHSMSSLDVIAGAAMGIEMKTPGELYVALLKSTSIEDGLIRQFDLRKRYRVDTMHAARKALQSRVNITIDKKSGLLTIAADDTDPAVAAELANAHVAALAKLLERIAVTQAQQRRAFLEKEVAKARIALANAQDAYVKLQAKSGIVSVDADTQLAIRHSAEIRSLLAAKQIELSSLGTYATAENPQVKRIEAEVSTLKAQLEKIENGDAASLRGSDAGMATLRSYREMKYQESVVDVLSRQLELARVDEAKSGPLVQQVDVAAPPERKAKPSRLLILLASVAGGFVLAVTAVIGRAFGRQAVERARRSGDLARLRHAWTITFKRTRS</sequence>
<dbReference type="KEGG" id="but:X994_4203"/>
<gene>
    <name evidence="6" type="ORF">Y036_4642</name>
</gene>
<proteinExistence type="predicted"/>
<evidence type="ECO:0000256" key="4">
    <source>
        <dbReference type="ARBA" id="ARBA00022989"/>
    </source>
</evidence>
<dbReference type="GO" id="GO:0004713">
    <property type="term" value="F:protein tyrosine kinase activity"/>
    <property type="evidence" value="ECO:0007669"/>
    <property type="project" value="TreeGrafter"/>
</dbReference>
<evidence type="ECO:0000256" key="2">
    <source>
        <dbReference type="ARBA" id="ARBA00022475"/>
    </source>
</evidence>
<reference evidence="6 7" key="1">
    <citation type="submission" date="2014-08" db="EMBL/GenBank/DDBJ databases">
        <authorList>
            <person name="Bunnell A."/>
            <person name="Chain P.S."/>
            <person name="Chertkov O."/>
            <person name="Currie B.J."/>
            <person name="Daligault H.E."/>
            <person name="Davenport K.W."/>
            <person name="Davis C."/>
            <person name="Gleasner C.D."/>
            <person name="Johnson S.L."/>
            <person name="Kaestli M."/>
            <person name="Koren S."/>
            <person name="Kunde Y.A."/>
            <person name="Mayo M."/>
            <person name="McMurry K.K."/>
            <person name="Price E.P."/>
            <person name="Reitenga K.G."/>
            <person name="Robison R."/>
            <person name="Rosovitz M.J."/>
            <person name="Sarovich D.S."/>
            <person name="Teshima H."/>
        </authorList>
    </citation>
    <scope>NUCLEOTIDE SEQUENCE [LARGE SCALE GENOMIC DNA]</scope>
    <source>
        <strain evidence="6 7">MSHR44</strain>
    </source>
</reference>
<dbReference type="Pfam" id="PF02706">
    <property type="entry name" value="Wzz"/>
    <property type="match status" value="1"/>
</dbReference>
<evidence type="ECO:0000256" key="3">
    <source>
        <dbReference type="ARBA" id="ARBA00022692"/>
    </source>
</evidence>
<dbReference type="OrthoDB" id="8884120at2"/>
<keyword evidence="2" id="KW-1003">Cell membrane</keyword>
<name>A0A095Q2X3_BURPE</name>
<dbReference type="PANTHER" id="PTHR32309">
    <property type="entry name" value="TYROSINE-PROTEIN KINASE"/>
    <property type="match status" value="1"/>
</dbReference>
<keyword evidence="3" id="KW-0812">Transmembrane</keyword>
<dbReference type="Proteomes" id="UP000030475">
    <property type="component" value="Unassembled WGS sequence"/>
</dbReference>
<dbReference type="InterPro" id="IPR050445">
    <property type="entry name" value="Bact_polysacc_biosynth/exp"/>
</dbReference>
<dbReference type="EMBL" id="JQIM01000009">
    <property type="protein sequence ID" value="KGX11229.1"/>
    <property type="molecule type" value="Genomic_DNA"/>
</dbReference>
<evidence type="ECO:0000313" key="6">
    <source>
        <dbReference type="EMBL" id="KGX11229.1"/>
    </source>
</evidence>
<keyword evidence="4" id="KW-1133">Transmembrane helix</keyword>
<keyword evidence="5" id="KW-0472">Membrane</keyword>
<evidence type="ECO:0000256" key="1">
    <source>
        <dbReference type="ARBA" id="ARBA00004651"/>
    </source>
</evidence>